<dbReference type="EMBL" id="JANPWB010000011">
    <property type="protein sequence ID" value="KAJ1126639.1"/>
    <property type="molecule type" value="Genomic_DNA"/>
</dbReference>
<protein>
    <submittedName>
        <fullName evidence="2">Uncharacterized protein</fullName>
    </submittedName>
</protein>
<organism evidence="2 3">
    <name type="scientific">Pleurodeles waltl</name>
    <name type="common">Iberian ribbed newt</name>
    <dbReference type="NCBI Taxonomy" id="8319"/>
    <lineage>
        <taxon>Eukaryota</taxon>
        <taxon>Metazoa</taxon>
        <taxon>Chordata</taxon>
        <taxon>Craniata</taxon>
        <taxon>Vertebrata</taxon>
        <taxon>Euteleostomi</taxon>
        <taxon>Amphibia</taxon>
        <taxon>Batrachia</taxon>
        <taxon>Caudata</taxon>
        <taxon>Salamandroidea</taxon>
        <taxon>Salamandridae</taxon>
        <taxon>Pleurodelinae</taxon>
        <taxon>Pleurodeles</taxon>
    </lineage>
</organism>
<keyword evidence="3" id="KW-1185">Reference proteome</keyword>
<dbReference type="Proteomes" id="UP001066276">
    <property type="component" value="Chromosome 7"/>
</dbReference>
<proteinExistence type="predicted"/>
<comment type="caution">
    <text evidence="2">The sequence shown here is derived from an EMBL/GenBank/DDBJ whole genome shotgun (WGS) entry which is preliminary data.</text>
</comment>
<gene>
    <name evidence="2" type="ORF">NDU88_005046</name>
</gene>
<feature type="compositionally biased region" description="Pro residues" evidence="1">
    <location>
        <begin position="39"/>
        <end position="52"/>
    </location>
</feature>
<feature type="region of interest" description="Disordered" evidence="1">
    <location>
        <begin position="65"/>
        <end position="113"/>
    </location>
</feature>
<evidence type="ECO:0000313" key="3">
    <source>
        <dbReference type="Proteomes" id="UP001066276"/>
    </source>
</evidence>
<feature type="region of interest" description="Disordered" evidence="1">
    <location>
        <begin position="17"/>
        <end position="53"/>
    </location>
</feature>
<evidence type="ECO:0000256" key="1">
    <source>
        <dbReference type="SAM" id="MobiDB-lite"/>
    </source>
</evidence>
<reference evidence="2" key="1">
    <citation type="journal article" date="2022" name="bioRxiv">
        <title>Sequencing and chromosome-scale assembly of the giantPleurodeles waltlgenome.</title>
        <authorList>
            <person name="Brown T."/>
            <person name="Elewa A."/>
            <person name="Iarovenko S."/>
            <person name="Subramanian E."/>
            <person name="Araus A.J."/>
            <person name="Petzold A."/>
            <person name="Susuki M."/>
            <person name="Suzuki K.-i.T."/>
            <person name="Hayashi T."/>
            <person name="Toyoda A."/>
            <person name="Oliveira C."/>
            <person name="Osipova E."/>
            <person name="Leigh N.D."/>
            <person name="Simon A."/>
            <person name="Yun M.H."/>
        </authorList>
    </citation>
    <scope>NUCLEOTIDE SEQUENCE</scope>
    <source>
        <strain evidence="2">20211129_DDA</strain>
        <tissue evidence="2">Liver</tissue>
    </source>
</reference>
<sequence length="240" mass="26713">MTAALVSWIWKTNLAHQGPPDSQLPRHSHAPPQSLSPQETPPQHPPSRPIPLFPRHVNQKYVHHYRDPRPLHKPKTIRVPGVRGSGHTVQGTEAQDNREAGRTAVRQGKDRPREPTLQEALTEILGAYQHFQNALGQILAHVEDNRRLQEGQYQGIREDLQAINSTMVSIAGVLADMGNTMQEAVAQQWAPDTSQNTEQPSTAAAATEVLGFSEPSGAREHTLRLRVLPVSDYRNTESSW</sequence>
<accession>A0AAV7PHG4</accession>
<name>A0AAV7PHG4_PLEWA</name>
<feature type="compositionally biased region" description="Basic and acidic residues" evidence="1">
    <location>
        <begin position="95"/>
        <end position="113"/>
    </location>
</feature>
<evidence type="ECO:0000313" key="2">
    <source>
        <dbReference type="EMBL" id="KAJ1126639.1"/>
    </source>
</evidence>
<dbReference type="AlphaFoldDB" id="A0AAV7PHG4"/>